<comment type="caution">
    <text evidence="1">The sequence shown here is derived from an EMBL/GenBank/DDBJ whole genome shotgun (WGS) entry which is preliminary data.</text>
</comment>
<keyword evidence="3" id="KW-1185">Reference proteome</keyword>
<evidence type="ECO:0000313" key="1">
    <source>
        <dbReference type="EMBL" id="CAI9962676.1"/>
    </source>
</evidence>
<protein>
    <submittedName>
        <fullName evidence="1">GYF domain</fullName>
    </submittedName>
    <submittedName>
        <fullName evidence="2">GYF_domain</fullName>
    </submittedName>
</protein>
<sequence>MSDVESEENLWEYLDSDNIYKGPFTSSQMDGMNQNGDFQRIGVTKVKCRGSQVQLNKKDYGKSDFFKNQKVEYQSDSDSEPHNQNQNKYYSAGPSKCFFELGRRMKFII</sequence>
<dbReference type="EMBL" id="CATOUU010000959">
    <property type="protein sequence ID" value="CAI9962676.1"/>
    <property type="molecule type" value="Genomic_DNA"/>
</dbReference>
<dbReference type="InterPro" id="IPR035445">
    <property type="entry name" value="GYF-like_dom_sf"/>
</dbReference>
<dbReference type="Proteomes" id="UP001642409">
    <property type="component" value="Unassembled WGS sequence"/>
</dbReference>
<dbReference type="AlphaFoldDB" id="A0AA86QWH7"/>
<proteinExistence type="predicted"/>
<organism evidence="1">
    <name type="scientific">Hexamita inflata</name>
    <dbReference type="NCBI Taxonomy" id="28002"/>
    <lineage>
        <taxon>Eukaryota</taxon>
        <taxon>Metamonada</taxon>
        <taxon>Diplomonadida</taxon>
        <taxon>Hexamitidae</taxon>
        <taxon>Hexamitinae</taxon>
        <taxon>Hexamita</taxon>
    </lineage>
</organism>
<reference evidence="1" key="1">
    <citation type="submission" date="2023-06" db="EMBL/GenBank/DDBJ databases">
        <authorList>
            <person name="Kurt Z."/>
        </authorList>
    </citation>
    <scope>NUCLEOTIDE SEQUENCE</scope>
</reference>
<name>A0AA86QWH7_9EUKA</name>
<dbReference type="Gene3D" id="3.30.1490.40">
    <property type="match status" value="1"/>
</dbReference>
<evidence type="ECO:0000313" key="3">
    <source>
        <dbReference type="Proteomes" id="UP001642409"/>
    </source>
</evidence>
<gene>
    <name evidence="2" type="ORF">HINF_LOCUS32879</name>
    <name evidence="1" type="ORF">HINF_LOCUS50321</name>
</gene>
<reference evidence="2 3" key="2">
    <citation type="submission" date="2024-07" db="EMBL/GenBank/DDBJ databases">
        <authorList>
            <person name="Akdeniz Z."/>
        </authorList>
    </citation>
    <scope>NUCLEOTIDE SEQUENCE [LARGE SCALE GENOMIC DNA]</scope>
</reference>
<accession>A0AA86QWH7</accession>
<dbReference type="EMBL" id="CAXDID020000113">
    <property type="protein sequence ID" value="CAL6030002.1"/>
    <property type="molecule type" value="Genomic_DNA"/>
</dbReference>
<evidence type="ECO:0000313" key="2">
    <source>
        <dbReference type="EMBL" id="CAL6030002.1"/>
    </source>
</evidence>
<dbReference type="SUPFAM" id="SSF55277">
    <property type="entry name" value="GYF domain"/>
    <property type="match status" value="1"/>
</dbReference>